<comment type="caution">
    <text evidence="1">The sequence shown here is derived from an EMBL/GenBank/DDBJ whole genome shotgun (WGS) entry which is preliminary data.</text>
</comment>
<name>A0A2S7K5E6_9PROT</name>
<keyword evidence="2" id="KW-1185">Reference proteome</keyword>
<accession>A0A2S7K5E6</accession>
<dbReference type="AlphaFoldDB" id="A0A2S7K5E6"/>
<protein>
    <submittedName>
        <fullName evidence="1">Uncharacterized protein</fullName>
    </submittedName>
</protein>
<gene>
    <name evidence="1" type="ORF">CW354_04870</name>
</gene>
<reference evidence="1 2" key="1">
    <citation type="submission" date="2017-12" db="EMBL/GenBank/DDBJ databases">
        <authorList>
            <person name="Hurst M.R.H."/>
        </authorList>
    </citation>
    <scope>NUCLEOTIDE SEQUENCE [LARGE SCALE GENOMIC DNA]</scope>
    <source>
        <strain evidence="1 2">SY-3-19</strain>
    </source>
</reference>
<proteinExistence type="predicted"/>
<organism evidence="1 2">
    <name type="scientific">Hyphococcus luteus</name>
    <dbReference type="NCBI Taxonomy" id="2058213"/>
    <lineage>
        <taxon>Bacteria</taxon>
        <taxon>Pseudomonadati</taxon>
        <taxon>Pseudomonadota</taxon>
        <taxon>Alphaproteobacteria</taxon>
        <taxon>Parvularculales</taxon>
        <taxon>Parvularculaceae</taxon>
        <taxon>Hyphococcus</taxon>
    </lineage>
</organism>
<dbReference type="Proteomes" id="UP000239504">
    <property type="component" value="Unassembled WGS sequence"/>
</dbReference>
<evidence type="ECO:0000313" key="2">
    <source>
        <dbReference type="Proteomes" id="UP000239504"/>
    </source>
</evidence>
<dbReference type="EMBL" id="PJCH01000005">
    <property type="protein sequence ID" value="PQA87701.1"/>
    <property type="molecule type" value="Genomic_DNA"/>
</dbReference>
<evidence type="ECO:0000313" key="1">
    <source>
        <dbReference type="EMBL" id="PQA87701.1"/>
    </source>
</evidence>
<sequence>MPRPTSASEQPGGRSAVKPELLKHFAPDQRYLRVESLSESYTSPLAELIRYAAFGAVISPYEESDADDVVNKILQIVAPTELVTKEVIMQAHATGVRIYIETERYAKQTPVISIPILVDEVSPESVAFAFDLADFTFTQGFMKNFIRDDSEIQNLRGRKHIVALCYQQLSNALSDFRLEKRNPEQYVVGIEHLTEGINILAATIKNPRKAIIYDA</sequence>